<dbReference type="PRINTS" id="PR00080">
    <property type="entry name" value="SDRFAMILY"/>
</dbReference>
<dbReference type="Gene3D" id="3.40.50.720">
    <property type="entry name" value="NAD(P)-binding Rossmann-like Domain"/>
    <property type="match status" value="2"/>
</dbReference>
<proteinExistence type="inferred from homology"/>
<dbReference type="PANTHER" id="PTHR43975">
    <property type="entry name" value="ZGC:101858"/>
    <property type="match status" value="1"/>
</dbReference>
<comment type="caution">
    <text evidence="5">The sequence shown here is derived from an EMBL/GenBank/DDBJ whole genome shotgun (WGS) entry which is preliminary data.</text>
</comment>
<evidence type="ECO:0000256" key="3">
    <source>
        <dbReference type="SAM" id="Coils"/>
    </source>
</evidence>
<evidence type="ECO:0000256" key="4">
    <source>
        <dbReference type="SAM" id="MobiDB-lite"/>
    </source>
</evidence>
<dbReference type="PRINTS" id="PR00081">
    <property type="entry name" value="GDHRDH"/>
</dbReference>
<feature type="region of interest" description="Disordered" evidence="4">
    <location>
        <begin position="237"/>
        <end position="257"/>
    </location>
</feature>
<dbReference type="AlphaFoldDB" id="A0AAE1TSM7"/>
<gene>
    <name evidence="5" type="ORF">Pmani_031429</name>
</gene>
<reference evidence="5" key="1">
    <citation type="submission" date="2023-11" db="EMBL/GenBank/DDBJ databases">
        <title>Genome assemblies of two species of porcelain crab, Petrolisthes cinctipes and Petrolisthes manimaculis (Anomura: Porcellanidae).</title>
        <authorList>
            <person name="Angst P."/>
        </authorList>
    </citation>
    <scope>NUCLEOTIDE SEQUENCE</scope>
    <source>
        <strain evidence="5">PB745_02</strain>
        <tissue evidence="5">Gill</tissue>
    </source>
</reference>
<dbReference type="InterPro" id="IPR036291">
    <property type="entry name" value="NAD(P)-bd_dom_sf"/>
</dbReference>
<dbReference type="PROSITE" id="PS00061">
    <property type="entry name" value="ADH_SHORT"/>
    <property type="match status" value="1"/>
</dbReference>
<name>A0AAE1TSM7_9EUCA</name>
<evidence type="ECO:0000256" key="2">
    <source>
        <dbReference type="RuleBase" id="RU000363"/>
    </source>
</evidence>
<keyword evidence="6" id="KW-1185">Reference proteome</keyword>
<dbReference type="InterPro" id="IPR002347">
    <property type="entry name" value="SDR_fam"/>
</dbReference>
<dbReference type="PANTHER" id="PTHR43975:SF2">
    <property type="entry name" value="EG:BACR7A4.14 PROTEIN-RELATED"/>
    <property type="match status" value="1"/>
</dbReference>
<comment type="similarity">
    <text evidence="2">Belongs to the short-chain dehydrogenases/reductases (SDR) family.</text>
</comment>
<keyword evidence="1" id="KW-0560">Oxidoreductase</keyword>
<keyword evidence="3" id="KW-0175">Coiled coil</keyword>
<dbReference type="InterPro" id="IPR020904">
    <property type="entry name" value="Sc_DH/Rdtase_CS"/>
</dbReference>
<dbReference type="Proteomes" id="UP001292094">
    <property type="component" value="Unassembled WGS sequence"/>
</dbReference>
<dbReference type="GO" id="GO:0016491">
    <property type="term" value="F:oxidoreductase activity"/>
    <property type="evidence" value="ECO:0007669"/>
    <property type="project" value="UniProtKB-KW"/>
</dbReference>
<evidence type="ECO:0000256" key="1">
    <source>
        <dbReference type="ARBA" id="ARBA00023002"/>
    </source>
</evidence>
<evidence type="ECO:0000313" key="5">
    <source>
        <dbReference type="EMBL" id="KAK4296046.1"/>
    </source>
</evidence>
<dbReference type="Pfam" id="PF00106">
    <property type="entry name" value="adh_short"/>
    <property type="match status" value="2"/>
</dbReference>
<feature type="coiled-coil region" evidence="3">
    <location>
        <begin position="110"/>
        <end position="137"/>
    </location>
</feature>
<organism evidence="5 6">
    <name type="scientific">Petrolisthes manimaculis</name>
    <dbReference type="NCBI Taxonomy" id="1843537"/>
    <lineage>
        <taxon>Eukaryota</taxon>
        <taxon>Metazoa</taxon>
        <taxon>Ecdysozoa</taxon>
        <taxon>Arthropoda</taxon>
        <taxon>Crustacea</taxon>
        <taxon>Multicrustacea</taxon>
        <taxon>Malacostraca</taxon>
        <taxon>Eumalacostraca</taxon>
        <taxon>Eucarida</taxon>
        <taxon>Decapoda</taxon>
        <taxon>Pleocyemata</taxon>
        <taxon>Anomura</taxon>
        <taxon>Galatheoidea</taxon>
        <taxon>Porcellanidae</taxon>
        <taxon>Petrolisthes</taxon>
    </lineage>
</organism>
<sequence>MNMLAGKIAIITGASSGIGAATAIKFSQLGATLCITGRNADNLKSVAEKCSNGSGNTVPPLIVQGDVTKDSDTHAIVDAAVQRFGRLDILVNNAGILELGGIDNTSMEQYDRLMNTNIRYERERERELEQYDRLMNTNIRSMYQLTMLATPHLINTKGNIVNVSSVNGIRAFPGVLAYCVSKAAVDQFTKCVALELASKQVRVNSVNPGVVVTELQKRGGLSDDVYAQTTMTLHHAEESSSVRLHPMDSLVADESNP</sequence>
<dbReference type="EMBL" id="JAWZYT010003940">
    <property type="protein sequence ID" value="KAK4296046.1"/>
    <property type="molecule type" value="Genomic_DNA"/>
</dbReference>
<evidence type="ECO:0000313" key="6">
    <source>
        <dbReference type="Proteomes" id="UP001292094"/>
    </source>
</evidence>
<dbReference type="SUPFAM" id="SSF51735">
    <property type="entry name" value="NAD(P)-binding Rossmann-fold domains"/>
    <property type="match status" value="1"/>
</dbReference>
<protein>
    <submittedName>
        <fullName evidence="5">Uncharacterized protein</fullName>
    </submittedName>
</protein>
<accession>A0AAE1TSM7</accession>